<reference evidence="1" key="1">
    <citation type="submission" date="2021-10" db="EMBL/GenBank/DDBJ databases">
        <title>Tropical sea cucumber genome reveals ecological adaptation and Cuvierian tubules defense mechanism.</title>
        <authorList>
            <person name="Chen T."/>
        </authorList>
    </citation>
    <scope>NUCLEOTIDE SEQUENCE</scope>
    <source>
        <strain evidence="1">Nanhai2018</strain>
        <tissue evidence="1">Muscle</tissue>
    </source>
</reference>
<protein>
    <submittedName>
        <fullName evidence="1">Uncharacterized protein</fullName>
    </submittedName>
</protein>
<dbReference type="AlphaFoldDB" id="A0A9Q1BR99"/>
<name>A0A9Q1BR99_HOLLE</name>
<sequence>MRCCHTQDHLHPFDRNNIKTSENIRNLSIWCPYEGAFIPLRGLRISFLAVFYDLAAG</sequence>
<dbReference type="EMBL" id="JAIZAY010000013">
    <property type="protein sequence ID" value="KAJ8031253.1"/>
    <property type="molecule type" value="Genomic_DNA"/>
</dbReference>
<dbReference type="Proteomes" id="UP001152320">
    <property type="component" value="Chromosome 13"/>
</dbReference>
<keyword evidence="2" id="KW-1185">Reference proteome</keyword>
<organism evidence="1 2">
    <name type="scientific">Holothuria leucospilota</name>
    <name type="common">Black long sea cucumber</name>
    <name type="synonym">Mertensiothuria leucospilota</name>
    <dbReference type="NCBI Taxonomy" id="206669"/>
    <lineage>
        <taxon>Eukaryota</taxon>
        <taxon>Metazoa</taxon>
        <taxon>Echinodermata</taxon>
        <taxon>Eleutherozoa</taxon>
        <taxon>Echinozoa</taxon>
        <taxon>Holothuroidea</taxon>
        <taxon>Aspidochirotacea</taxon>
        <taxon>Aspidochirotida</taxon>
        <taxon>Holothuriidae</taxon>
        <taxon>Holothuria</taxon>
    </lineage>
</organism>
<accession>A0A9Q1BR99</accession>
<gene>
    <name evidence="1" type="ORF">HOLleu_27926</name>
</gene>
<evidence type="ECO:0000313" key="2">
    <source>
        <dbReference type="Proteomes" id="UP001152320"/>
    </source>
</evidence>
<proteinExistence type="predicted"/>
<evidence type="ECO:0000313" key="1">
    <source>
        <dbReference type="EMBL" id="KAJ8031253.1"/>
    </source>
</evidence>
<comment type="caution">
    <text evidence="1">The sequence shown here is derived from an EMBL/GenBank/DDBJ whole genome shotgun (WGS) entry which is preliminary data.</text>
</comment>